<keyword evidence="3" id="KW-0731">Sigma factor</keyword>
<dbReference type="RefSeq" id="WP_151094898.1">
    <property type="nucleotide sequence ID" value="NZ_CP071520.1"/>
</dbReference>
<evidence type="ECO:0000313" key="7">
    <source>
        <dbReference type="EMBL" id="QSX93946.1"/>
    </source>
</evidence>
<evidence type="ECO:0000259" key="6">
    <source>
        <dbReference type="Pfam" id="PF08281"/>
    </source>
</evidence>
<evidence type="ECO:0000256" key="2">
    <source>
        <dbReference type="ARBA" id="ARBA00023015"/>
    </source>
</evidence>
<proteinExistence type="inferred from homology"/>
<reference evidence="7 8" key="1">
    <citation type="submission" date="2021-03" db="EMBL/GenBank/DDBJ databases">
        <title>Draft genome sequence of Janthinobacterium sp. strain PLB02 isolated from infected primmorphs (Lubomirskia baicalensis).</title>
        <authorList>
            <person name="Chernogor L.I."/>
            <person name="Belikov S.I."/>
            <person name="Petrushin I.S."/>
        </authorList>
    </citation>
    <scope>NUCLEOTIDE SEQUENCE [LARGE SCALE GENOMIC DNA]</scope>
    <source>
        <strain evidence="7 8">PLB02</strain>
    </source>
</reference>
<sequence>MSIAKHPLHQEISTLYLDHHGWLQGWLRRRLGDTGKAADLAHDTFVRLLDRQEPIAAREPRAFLTTIARRVLCNYTERQQLERAYLDALGQLPAASAPSPEERALLLESLLEIDRLLSGLPSVVRRAFLYAQLDGMSQAEIGAELRISLSTVKRHLARAYAQCYFAMAS</sequence>
<dbReference type="Pfam" id="PF08281">
    <property type="entry name" value="Sigma70_r4_2"/>
    <property type="match status" value="1"/>
</dbReference>
<organism evidence="7 8">
    <name type="scientific">Janthinobacterium lividum</name>
    <dbReference type="NCBI Taxonomy" id="29581"/>
    <lineage>
        <taxon>Bacteria</taxon>
        <taxon>Pseudomonadati</taxon>
        <taxon>Pseudomonadota</taxon>
        <taxon>Betaproteobacteria</taxon>
        <taxon>Burkholderiales</taxon>
        <taxon>Oxalobacteraceae</taxon>
        <taxon>Janthinobacterium</taxon>
    </lineage>
</organism>
<accession>A0AAJ4MN31</accession>
<comment type="similarity">
    <text evidence="1">Belongs to the sigma-70 factor family. ECF subfamily.</text>
</comment>
<dbReference type="Pfam" id="PF04542">
    <property type="entry name" value="Sigma70_r2"/>
    <property type="match status" value="1"/>
</dbReference>
<dbReference type="InterPro" id="IPR013324">
    <property type="entry name" value="RNA_pol_sigma_r3/r4-like"/>
</dbReference>
<dbReference type="GO" id="GO:0003677">
    <property type="term" value="F:DNA binding"/>
    <property type="evidence" value="ECO:0007669"/>
    <property type="project" value="InterPro"/>
</dbReference>
<dbReference type="SUPFAM" id="SSF88946">
    <property type="entry name" value="Sigma2 domain of RNA polymerase sigma factors"/>
    <property type="match status" value="1"/>
</dbReference>
<dbReference type="PANTHER" id="PTHR43133:SF63">
    <property type="entry name" value="RNA POLYMERASE SIGMA FACTOR FECI-RELATED"/>
    <property type="match status" value="1"/>
</dbReference>
<dbReference type="SUPFAM" id="SSF88659">
    <property type="entry name" value="Sigma3 and sigma4 domains of RNA polymerase sigma factors"/>
    <property type="match status" value="1"/>
</dbReference>
<protein>
    <submittedName>
        <fullName evidence="7">Sigma-70 family RNA polymerase sigma factor</fullName>
    </submittedName>
</protein>
<dbReference type="PANTHER" id="PTHR43133">
    <property type="entry name" value="RNA POLYMERASE ECF-TYPE SIGMA FACTO"/>
    <property type="match status" value="1"/>
</dbReference>
<evidence type="ECO:0000256" key="3">
    <source>
        <dbReference type="ARBA" id="ARBA00023082"/>
    </source>
</evidence>
<feature type="domain" description="RNA polymerase sigma factor 70 region 4 type 2" evidence="6">
    <location>
        <begin position="111"/>
        <end position="163"/>
    </location>
</feature>
<keyword evidence="2" id="KW-0805">Transcription regulation</keyword>
<dbReference type="InterPro" id="IPR007627">
    <property type="entry name" value="RNA_pol_sigma70_r2"/>
</dbReference>
<feature type="domain" description="RNA polymerase sigma-70 region 2" evidence="5">
    <location>
        <begin position="15"/>
        <end position="80"/>
    </location>
</feature>
<dbReference type="GO" id="GO:0016987">
    <property type="term" value="F:sigma factor activity"/>
    <property type="evidence" value="ECO:0007669"/>
    <property type="project" value="UniProtKB-KW"/>
</dbReference>
<dbReference type="AlphaFoldDB" id="A0AAJ4MN31"/>
<dbReference type="NCBIfam" id="TIGR02937">
    <property type="entry name" value="sigma70-ECF"/>
    <property type="match status" value="1"/>
</dbReference>
<evidence type="ECO:0000313" key="8">
    <source>
        <dbReference type="Proteomes" id="UP000662821"/>
    </source>
</evidence>
<dbReference type="InterPro" id="IPR014284">
    <property type="entry name" value="RNA_pol_sigma-70_dom"/>
</dbReference>
<name>A0AAJ4MN31_9BURK</name>
<dbReference type="InterPro" id="IPR013249">
    <property type="entry name" value="RNA_pol_sigma70_r4_t2"/>
</dbReference>
<dbReference type="EMBL" id="CP071520">
    <property type="protein sequence ID" value="QSX93946.1"/>
    <property type="molecule type" value="Genomic_DNA"/>
</dbReference>
<dbReference type="Gene3D" id="1.10.10.10">
    <property type="entry name" value="Winged helix-like DNA-binding domain superfamily/Winged helix DNA-binding domain"/>
    <property type="match status" value="1"/>
</dbReference>
<dbReference type="Gene3D" id="1.10.1740.10">
    <property type="match status" value="1"/>
</dbReference>
<dbReference type="InterPro" id="IPR039425">
    <property type="entry name" value="RNA_pol_sigma-70-like"/>
</dbReference>
<evidence type="ECO:0000256" key="1">
    <source>
        <dbReference type="ARBA" id="ARBA00010641"/>
    </source>
</evidence>
<dbReference type="GO" id="GO:0006352">
    <property type="term" value="P:DNA-templated transcription initiation"/>
    <property type="evidence" value="ECO:0007669"/>
    <property type="project" value="InterPro"/>
</dbReference>
<evidence type="ECO:0000259" key="5">
    <source>
        <dbReference type="Pfam" id="PF04542"/>
    </source>
</evidence>
<dbReference type="InterPro" id="IPR013325">
    <property type="entry name" value="RNA_pol_sigma_r2"/>
</dbReference>
<dbReference type="InterPro" id="IPR036388">
    <property type="entry name" value="WH-like_DNA-bd_sf"/>
</dbReference>
<evidence type="ECO:0000256" key="4">
    <source>
        <dbReference type="ARBA" id="ARBA00023163"/>
    </source>
</evidence>
<dbReference type="NCBIfam" id="NF009180">
    <property type="entry name" value="PRK12528.1"/>
    <property type="match status" value="1"/>
</dbReference>
<gene>
    <name evidence="7" type="ORF">J3P46_14280</name>
</gene>
<dbReference type="Proteomes" id="UP000662821">
    <property type="component" value="Chromosome"/>
</dbReference>
<keyword evidence="4" id="KW-0804">Transcription</keyword>